<dbReference type="InParanoid" id="S8EJB8"/>
<organism evidence="2 3">
    <name type="scientific">Fomitopsis schrenkii</name>
    <name type="common">Brown rot fungus</name>
    <dbReference type="NCBI Taxonomy" id="2126942"/>
    <lineage>
        <taxon>Eukaryota</taxon>
        <taxon>Fungi</taxon>
        <taxon>Dikarya</taxon>
        <taxon>Basidiomycota</taxon>
        <taxon>Agaricomycotina</taxon>
        <taxon>Agaricomycetes</taxon>
        <taxon>Polyporales</taxon>
        <taxon>Fomitopsis</taxon>
    </lineage>
</organism>
<dbReference type="AlphaFoldDB" id="S8EJB8"/>
<evidence type="ECO:0000259" key="1">
    <source>
        <dbReference type="Pfam" id="PF12697"/>
    </source>
</evidence>
<name>S8EJB8_FOMSC</name>
<dbReference type="EMBL" id="KE504127">
    <property type="protein sequence ID" value="EPT04328.1"/>
    <property type="molecule type" value="Genomic_DNA"/>
</dbReference>
<dbReference type="InterPro" id="IPR029058">
    <property type="entry name" value="AB_hydrolase_fold"/>
</dbReference>
<protein>
    <recommendedName>
        <fullName evidence="1">AB hydrolase-1 domain-containing protein</fullName>
    </recommendedName>
</protein>
<evidence type="ECO:0000313" key="3">
    <source>
        <dbReference type="Proteomes" id="UP000015241"/>
    </source>
</evidence>
<accession>S8EJB8</accession>
<proteinExistence type="predicted"/>
<gene>
    <name evidence="2" type="ORF">FOMPIDRAFT_1046197</name>
</gene>
<dbReference type="Proteomes" id="UP000015241">
    <property type="component" value="Unassembled WGS sequence"/>
</dbReference>
<feature type="domain" description="AB hydrolase-1" evidence="1">
    <location>
        <begin position="30"/>
        <end position="354"/>
    </location>
</feature>
<sequence length="362" mass="41271">MPLAPIDDKGTKLWYEDSGRPWACPRYTTLVLIHGGVFYGAIFKPLTTYAWRHGIRLVMLNSRDYPGSTPYSWAELTALGSSNPETQRSVMKQRGLEIAAFLRWYIREENIPRAPSPQEYHNAGGGGISLLAWSWGTALAMSFLAQAATLPQPDRWRLGSYLRTMILLDSSRHALGVPEDVVAGFYHPLLDNRIASKDKARAFQRWVTSHYAHRIPDVMAFPSATVNEVRSRLVHYPSTDATPENASEAENMLYQEHNEVTDTAVVERSQLLYTSIDIKVFEEVMQAAMWDASVWPRLRTKFVWCDRSVAETVLAACHFAQQVEEWPAGSRKVEFVRFRGANHMPHWNEPERTMELLAKLVY</sequence>
<dbReference type="Pfam" id="PF12697">
    <property type="entry name" value="Abhydrolase_6"/>
    <property type="match status" value="1"/>
</dbReference>
<dbReference type="HOGENOM" id="CLU_045014_0_0_1"/>
<dbReference type="OrthoDB" id="5311491at2759"/>
<dbReference type="SUPFAM" id="SSF53474">
    <property type="entry name" value="alpha/beta-Hydrolases"/>
    <property type="match status" value="1"/>
</dbReference>
<reference evidence="2 3" key="1">
    <citation type="journal article" date="2012" name="Science">
        <title>The Paleozoic origin of enzymatic lignin decomposition reconstructed from 31 fungal genomes.</title>
        <authorList>
            <person name="Floudas D."/>
            <person name="Binder M."/>
            <person name="Riley R."/>
            <person name="Barry K."/>
            <person name="Blanchette R.A."/>
            <person name="Henrissat B."/>
            <person name="Martinez A.T."/>
            <person name="Otillar R."/>
            <person name="Spatafora J.W."/>
            <person name="Yadav J.S."/>
            <person name="Aerts A."/>
            <person name="Benoit I."/>
            <person name="Boyd A."/>
            <person name="Carlson A."/>
            <person name="Copeland A."/>
            <person name="Coutinho P.M."/>
            <person name="de Vries R.P."/>
            <person name="Ferreira P."/>
            <person name="Findley K."/>
            <person name="Foster B."/>
            <person name="Gaskell J."/>
            <person name="Glotzer D."/>
            <person name="Gorecki P."/>
            <person name="Heitman J."/>
            <person name="Hesse C."/>
            <person name="Hori C."/>
            <person name="Igarashi K."/>
            <person name="Jurgens J.A."/>
            <person name="Kallen N."/>
            <person name="Kersten P."/>
            <person name="Kohler A."/>
            <person name="Kuees U."/>
            <person name="Kumar T.K.A."/>
            <person name="Kuo A."/>
            <person name="LaButti K."/>
            <person name="Larrondo L.F."/>
            <person name="Lindquist E."/>
            <person name="Ling A."/>
            <person name="Lombard V."/>
            <person name="Lucas S."/>
            <person name="Lundell T."/>
            <person name="Martin R."/>
            <person name="McLaughlin D.J."/>
            <person name="Morgenstern I."/>
            <person name="Morin E."/>
            <person name="Murat C."/>
            <person name="Nagy L.G."/>
            <person name="Nolan M."/>
            <person name="Ohm R.A."/>
            <person name="Patyshakuliyeva A."/>
            <person name="Rokas A."/>
            <person name="Ruiz-Duenas F.J."/>
            <person name="Sabat G."/>
            <person name="Salamov A."/>
            <person name="Samejima M."/>
            <person name="Schmutz J."/>
            <person name="Slot J.C."/>
            <person name="St John F."/>
            <person name="Stenlid J."/>
            <person name="Sun H."/>
            <person name="Sun S."/>
            <person name="Syed K."/>
            <person name="Tsang A."/>
            <person name="Wiebenga A."/>
            <person name="Young D."/>
            <person name="Pisabarro A."/>
            <person name="Eastwood D.C."/>
            <person name="Martin F."/>
            <person name="Cullen D."/>
            <person name="Grigoriev I.V."/>
            <person name="Hibbett D.S."/>
        </authorList>
    </citation>
    <scope>NUCLEOTIDE SEQUENCE</scope>
    <source>
        <strain evidence="3">FP-58527</strain>
    </source>
</reference>
<keyword evidence="3" id="KW-1185">Reference proteome</keyword>
<dbReference type="InterPro" id="IPR000073">
    <property type="entry name" value="AB_hydrolase_1"/>
</dbReference>
<evidence type="ECO:0000313" key="2">
    <source>
        <dbReference type="EMBL" id="EPT04328.1"/>
    </source>
</evidence>
<dbReference type="eggNOG" id="ENOG502SQ6G">
    <property type="taxonomic scope" value="Eukaryota"/>
</dbReference>
<dbReference type="Gene3D" id="3.40.50.1820">
    <property type="entry name" value="alpha/beta hydrolase"/>
    <property type="match status" value="1"/>
</dbReference>